<feature type="compositionally biased region" description="Basic residues" evidence="1">
    <location>
        <begin position="21"/>
        <end position="30"/>
    </location>
</feature>
<reference evidence="2" key="1">
    <citation type="submission" date="2020-02" db="EMBL/GenBank/DDBJ databases">
        <authorList>
            <person name="Meier V. D."/>
        </authorList>
    </citation>
    <scope>NUCLEOTIDE SEQUENCE</scope>
    <source>
        <strain evidence="2">AVDCRST_MAG17</strain>
    </source>
</reference>
<sequence length="50" mass="5358">GTPVGAATCAARVSRCDRRPRLSRSPRVRLRASPASAEPDQAVEASRRVL</sequence>
<feature type="non-terminal residue" evidence="2">
    <location>
        <position position="50"/>
    </location>
</feature>
<protein>
    <submittedName>
        <fullName evidence="2">Uncharacterized protein</fullName>
    </submittedName>
</protein>
<proteinExistence type="predicted"/>
<gene>
    <name evidence="2" type="ORF">AVDCRST_MAG17-1271</name>
</gene>
<evidence type="ECO:0000313" key="2">
    <source>
        <dbReference type="EMBL" id="CAA9499416.1"/>
    </source>
</evidence>
<dbReference type="EMBL" id="CADCVV010000091">
    <property type="protein sequence ID" value="CAA9499416.1"/>
    <property type="molecule type" value="Genomic_DNA"/>
</dbReference>
<organism evidence="2">
    <name type="scientific">uncultured Solirubrobacterales bacterium</name>
    <dbReference type="NCBI Taxonomy" id="768556"/>
    <lineage>
        <taxon>Bacteria</taxon>
        <taxon>Bacillati</taxon>
        <taxon>Actinomycetota</taxon>
        <taxon>Thermoleophilia</taxon>
        <taxon>Solirubrobacterales</taxon>
        <taxon>environmental samples</taxon>
    </lineage>
</organism>
<accession>A0A6J4SLN4</accession>
<feature type="non-terminal residue" evidence="2">
    <location>
        <position position="1"/>
    </location>
</feature>
<name>A0A6J4SLN4_9ACTN</name>
<dbReference type="AlphaFoldDB" id="A0A6J4SLN4"/>
<feature type="region of interest" description="Disordered" evidence="1">
    <location>
        <begin position="18"/>
        <end position="50"/>
    </location>
</feature>
<evidence type="ECO:0000256" key="1">
    <source>
        <dbReference type="SAM" id="MobiDB-lite"/>
    </source>
</evidence>